<organism evidence="4 5">
    <name type="scientific">Symbiodinium natans</name>
    <dbReference type="NCBI Taxonomy" id="878477"/>
    <lineage>
        <taxon>Eukaryota</taxon>
        <taxon>Sar</taxon>
        <taxon>Alveolata</taxon>
        <taxon>Dinophyceae</taxon>
        <taxon>Suessiales</taxon>
        <taxon>Symbiodiniaceae</taxon>
        <taxon>Symbiodinium</taxon>
    </lineage>
</organism>
<feature type="domain" description="Carrier" evidence="3">
    <location>
        <begin position="697"/>
        <end position="771"/>
    </location>
</feature>
<evidence type="ECO:0000256" key="1">
    <source>
        <dbReference type="ARBA" id="ARBA00022450"/>
    </source>
</evidence>
<dbReference type="InterPro" id="IPR020806">
    <property type="entry name" value="PKS_PP-bd"/>
</dbReference>
<keyword evidence="1" id="KW-0596">Phosphopantetheine</keyword>
<dbReference type="EMBL" id="CAJNDS010002566">
    <property type="protein sequence ID" value="CAE7527587.1"/>
    <property type="molecule type" value="Genomic_DNA"/>
</dbReference>
<dbReference type="SUPFAM" id="SSF47336">
    <property type="entry name" value="ACP-like"/>
    <property type="match status" value="1"/>
</dbReference>
<accession>A0A812TKY8</accession>
<keyword evidence="2" id="KW-0597">Phosphoprotein</keyword>
<dbReference type="InterPro" id="IPR036736">
    <property type="entry name" value="ACP-like_sf"/>
</dbReference>
<proteinExistence type="predicted"/>
<dbReference type="PROSITE" id="PS50075">
    <property type="entry name" value="CARRIER"/>
    <property type="match status" value="1"/>
</dbReference>
<reference evidence="4" key="1">
    <citation type="submission" date="2021-02" db="EMBL/GenBank/DDBJ databases">
        <authorList>
            <person name="Dougan E. K."/>
            <person name="Rhodes N."/>
            <person name="Thang M."/>
            <person name="Chan C."/>
        </authorList>
    </citation>
    <scope>NUCLEOTIDE SEQUENCE</scope>
</reference>
<dbReference type="PANTHER" id="PTHR10098">
    <property type="entry name" value="RAPSYN-RELATED"/>
    <property type="match status" value="1"/>
</dbReference>
<dbReference type="SMART" id="SM00823">
    <property type="entry name" value="PKS_PP"/>
    <property type="match status" value="1"/>
</dbReference>
<evidence type="ECO:0000313" key="4">
    <source>
        <dbReference type="EMBL" id="CAE7527587.1"/>
    </source>
</evidence>
<keyword evidence="5" id="KW-1185">Reference proteome</keyword>
<sequence>MEWRRPQAEALLGCERYGEAETEARTAAESFRSAGDAIGAADAMRVVVKSLLGQGRRDEALAFAMKERDEAEKGLALAKLQVSVAEASLGIGSQTQAVAGVKEARRTFADKGAAAMEAAALRALAALEMDRGDADLPGLELGLRHAEEAKQRAVELNNRRLEAACLLLMVDAAGLHKSAEDALLVAEELLDVALELKDKHLEACTLSKLSAWNRKLGDRDRSISDAEEAWEIYRDLESPQEPQALRALVEGLLPVDPRRARRLCNETLARLREKGDKLAEIEVTRLLVEVLLRLGHSQEAASAAQDCILICKETGATAAQAALMVRLARARLQAGDVEKAKVMAENAWELLDDAKAARDEKADAMEVLCDAQIQSADLEDALARANEFRNHFAVAGDARGQAKAMLRCAQLQLEMTDYEAAFQSAQKACNIYHQERQKSEEADARLLCGKVLWRKGDHKAAVNWAERARTAYRELEQTEDEVACLYVVSENAARLAAREGASLENPEPAPRSARDALEKSLKSAEAGLKLLKVTTSAFPELHGQLLCARAQALTFKHLFSEALVSLDEAVLRFRELEEYELEANALLLACDNLFVLNRTKEAGEAAEEALMLYQHCQDLEGEQRARVMLKHPSLMATSRPSATPMAPMAPTVPGADVTPVWLQQADAAPEEAAAAGATKAVQRSAGPALDMSAVTPEAVKAKVRDIVAIVTDTDVEDIHAETPLMEAGLTSNTAIYLRDMMSKELGTNLPMTLVFDYPTITDMTDLVQSTVAAQAIKN</sequence>
<dbReference type="Gene3D" id="1.25.40.10">
    <property type="entry name" value="Tetratricopeptide repeat domain"/>
    <property type="match status" value="3"/>
</dbReference>
<dbReference type="Gene3D" id="1.10.1200.10">
    <property type="entry name" value="ACP-like"/>
    <property type="match status" value="1"/>
</dbReference>
<dbReference type="Pfam" id="PF00550">
    <property type="entry name" value="PP-binding"/>
    <property type="match status" value="1"/>
</dbReference>
<dbReference type="InterPro" id="IPR009081">
    <property type="entry name" value="PP-bd_ACP"/>
</dbReference>
<dbReference type="OrthoDB" id="61110at2759"/>
<dbReference type="AlphaFoldDB" id="A0A812TKY8"/>
<dbReference type="GO" id="GO:0031177">
    <property type="term" value="F:phosphopantetheine binding"/>
    <property type="evidence" value="ECO:0007669"/>
    <property type="project" value="InterPro"/>
</dbReference>
<dbReference type="InterPro" id="IPR011990">
    <property type="entry name" value="TPR-like_helical_dom_sf"/>
</dbReference>
<evidence type="ECO:0000256" key="2">
    <source>
        <dbReference type="ARBA" id="ARBA00022553"/>
    </source>
</evidence>
<dbReference type="PANTHER" id="PTHR10098:SF108">
    <property type="entry name" value="TETRATRICOPEPTIDE REPEAT PROTEIN 28"/>
    <property type="match status" value="1"/>
</dbReference>
<evidence type="ECO:0000259" key="3">
    <source>
        <dbReference type="PROSITE" id="PS50075"/>
    </source>
</evidence>
<name>A0A812TKY8_9DINO</name>
<dbReference type="Proteomes" id="UP000604046">
    <property type="component" value="Unassembled WGS sequence"/>
</dbReference>
<dbReference type="SUPFAM" id="SSF48452">
    <property type="entry name" value="TPR-like"/>
    <property type="match status" value="2"/>
</dbReference>
<evidence type="ECO:0000313" key="5">
    <source>
        <dbReference type="Proteomes" id="UP000604046"/>
    </source>
</evidence>
<gene>
    <name evidence="4" type="primary">HERC2</name>
    <name evidence="4" type="ORF">SNAT2548_LOCUS29544</name>
</gene>
<comment type="caution">
    <text evidence="4">The sequence shown here is derived from an EMBL/GenBank/DDBJ whole genome shotgun (WGS) entry which is preliminary data.</text>
</comment>
<protein>
    <submittedName>
        <fullName evidence="4">HERC2 protein</fullName>
    </submittedName>
</protein>